<evidence type="ECO:0000313" key="2">
    <source>
        <dbReference type="Proteomes" id="UP000828941"/>
    </source>
</evidence>
<organism evidence="1 2">
    <name type="scientific">Bauhinia variegata</name>
    <name type="common">Purple orchid tree</name>
    <name type="synonym">Phanera variegata</name>
    <dbReference type="NCBI Taxonomy" id="167791"/>
    <lineage>
        <taxon>Eukaryota</taxon>
        <taxon>Viridiplantae</taxon>
        <taxon>Streptophyta</taxon>
        <taxon>Embryophyta</taxon>
        <taxon>Tracheophyta</taxon>
        <taxon>Spermatophyta</taxon>
        <taxon>Magnoliopsida</taxon>
        <taxon>eudicotyledons</taxon>
        <taxon>Gunneridae</taxon>
        <taxon>Pentapetalae</taxon>
        <taxon>rosids</taxon>
        <taxon>fabids</taxon>
        <taxon>Fabales</taxon>
        <taxon>Fabaceae</taxon>
        <taxon>Cercidoideae</taxon>
        <taxon>Cercideae</taxon>
        <taxon>Bauhiniinae</taxon>
        <taxon>Bauhinia</taxon>
    </lineage>
</organism>
<sequence length="970" mass="107925">MSINSGQIDLNTDAVSFDRDNEFLGLNPSESNVCVSVSESQTLTESVNDGVQIQDQNDCRVGNDRGANELVEPISGSVEGEFDKNVGCDVMIIGSGKQGFHKESEFENRANGVEEGVELVDGGPDAKAGYFLNRANDEKEGVELVNEGSDAKVGDSSNRLVKDEDKKIIIEHSEATAVVHEGTGTDRQLVLELNGCVESELKHENVTEITDIGPTSIKVEFNKETQGGDNLLNRTKEDGNAVVTFQSDGVGNELIAEIANKGAGILANSSTVVGDENKIKVADTMVLKHGLEDSHVSGIIEPTCQLHDAIPDMEAKCADVKASVHHKEPVSGNHLLELETSHGLKDQALVVDGLPKAMQSGTMGINVAEEGPFGNIQNKCNFNLVVDLNPQRNLLEVDMDIKPECSELNLCVSDLVWGKVRGHPWWPGQIFDPSSASEKAKRHFKKDCYLIAYFGDQTFAWNEVSKIKPFHTHFSEMEKQSDLENFHHAVDCALDEFSRRVEFGLSCPCLPEEVFTKLKTQIITNSGIQKQSSRRYGGDKVLNATSFEPKKLVNFVKSLAQTPLSETGRLDFVILCAQLSAFYRSKGYPPICEFIVFDGLLDNDMEVLYMGEKEQNDDHANGRKLKTRLGFSHKRKRMSSVRMQPSKKKRSLSELMSENCLYIRNGEHVVEKKAGSQSVSHSSSRKRKASEDMSDDYSCESKHRKFIQLENVYSDEMFSQLCLIAVDPMRESHFSSDMMHFFTEFRYFTTQDESALLEQETSLESVHASQTGVRTAEAVDSVTSAVEPCKDSYWTDRIIQSINEEQLFFKNYNEGNEFLAETSAERGSPAFKPEATAENSENLDFSQREADGRNLEFVPSKVEPYLDESIKEEICPTSLILKFTNMDTVPSEANLNQIFGRFGPLIESRTKLLKKKNRAIVVFERYSDAQRAFSSSGKYEIFGPSLESYSLKTMPPTSKQATASAGKQRF</sequence>
<name>A0ACB9KSG7_BAUVA</name>
<comment type="caution">
    <text evidence="1">The sequence shown here is derived from an EMBL/GenBank/DDBJ whole genome shotgun (WGS) entry which is preliminary data.</text>
</comment>
<gene>
    <name evidence="1" type="ORF">L6164_033631</name>
</gene>
<evidence type="ECO:0000313" key="1">
    <source>
        <dbReference type="EMBL" id="KAI4300233.1"/>
    </source>
</evidence>
<keyword evidence="2" id="KW-1185">Reference proteome</keyword>
<protein>
    <submittedName>
        <fullName evidence="1">Uncharacterized protein</fullName>
    </submittedName>
</protein>
<dbReference type="EMBL" id="CM039438">
    <property type="protein sequence ID" value="KAI4300233.1"/>
    <property type="molecule type" value="Genomic_DNA"/>
</dbReference>
<dbReference type="Proteomes" id="UP000828941">
    <property type="component" value="Chromosome 13"/>
</dbReference>
<accession>A0ACB9KSG7</accession>
<proteinExistence type="predicted"/>
<reference evidence="1 2" key="1">
    <citation type="journal article" date="2022" name="DNA Res.">
        <title>Chromosomal-level genome assembly of the orchid tree Bauhinia variegata (Leguminosae; Cercidoideae) supports the allotetraploid origin hypothesis of Bauhinia.</title>
        <authorList>
            <person name="Zhong Y."/>
            <person name="Chen Y."/>
            <person name="Zheng D."/>
            <person name="Pang J."/>
            <person name="Liu Y."/>
            <person name="Luo S."/>
            <person name="Meng S."/>
            <person name="Qian L."/>
            <person name="Wei D."/>
            <person name="Dai S."/>
            <person name="Zhou R."/>
        </authorList>
    </citation>
    <scope>NUCLEOTIDE SEQUENCE [LARGE SCALE GENOMIC DNA]</scope>
    <source>
        <strain evidence="1">BV-YZ2020</strain>
    </source>
</reference>